<sequence>MKILDFYSPQSRSLVSSALAILLVCAPITACNNDDSDPSPPDDDSDGDSGPWILNTDDERAPYIYESNSNEQVLVNVQSIETVTVDGKEYTHISATGIPDYKTEISDSLYHWLINRPKAATDFVGGSPLVQIGDIVSFGQDIGYSSNPGSCSVGAGYGFWPPGPVCPENITHDGYLPTVPEVSTEACESGLGVQGYWVNGTSIYQWSDGQSLNGTWHTLAPVAEMYDVDICGGHAARGDYHHHFYSDCLAELVADSGDSHSPIYGYTADGFPIYGPWEADGVLAQSSWVTRDYDAPNSTSRCSTAGERTCVLIDEYDLSQGTESIGEAGPSTSGTFTSLSGNVFQTTSGFFYQDYYWNPDLTSQGDANLDQYNGHNNNERGYHYHLTVVLDGEGQLIPSFPYTFGPRFYGELDDQTVVSVCSDEVGGGMPPGPPPRE</sequence>
<dbReference type="InterPro" id="IPR025924">
    <property type="entry name" value="YHYH_dom"/>
</dbReference>
<keyword evidence="2" id="KW-0732">Signal</keyword>
<evidence type="ECO:0000256" key="2">
    <source>
        <dbReference type="SAM" id="SignalP"/>
    </source>
</evidence>
<organism evidence="4 5">
    <name type="scientific">Microbulbifer okhotskensis</name>
    <dbReference type="NCBI Taxonomy" id="2926617"/>
    <lineage>
        <taxon>Bacteria</taxon>
        <taxon>Pseudomonadati</taxon>
        <taxon>Pseudomonadota</taxon>
        <taxon>Gammaproteobacteria</taxon>
        <taxon>Cellvibrionales</taxon>
        <taxon>Microbulbiferaceae</taxon>
        <taxon>Microbulbifer</taxon>
    </lineage>
</organism>
<dbReference type="EMBL" id="JALBWM010000006">
    <property type="protein sequence ID" value="MCO1333253.1"/>
    <property type="molecule type" value="Genomic_DNA"/>
</dbReference>
<name>A0A9X2J3N8_9GAMM</name>
<protein>
    <submittedName>
        <fullName evidence="4">YHYH protein</fullName>
    </submittedName>
</protein>
<dbReference type="Proteomes" id="UP001139028">
    <property type="component" value="Unassembled WGS sequence"/>
</dbReference>
<feature type="region of interest" description="Disordered" evidence="1">
    <location>
        <begin position="32"/>
        <end position="51"/>
    </location>
</feature>
<feature type="compositionally biased region" description="Acidic residues" evidence="1">
    <location>
        <begin position="34"/>
        <end position="47"/>
    </location>
</feature>
<evidence type="ECO:0000313" key="5">
    <source>
        <dbReference type="Proteomes" id="UP001139028"/>
    </source>
</evidence>
<proteinExistence type="predicted"/>
<gene>
    <name evidence="4" type="ORF">MO867_02765</name>
</gene>
<comment type="caution">
    <text evidence="4">The sequence shown here is derived from an EMBL/GenBank/DDBJ whole genome shotgun (WGS) entry which is preliminary data.</text>
</comment>
<feature type="domain" description="YHYH" evidence="3">
    <location>
        <begin position="176"/>
        <end position="296"/>
    </location>
</feature>
<evidence type="ECO:0000259" key="3">
    <source>
        <dbReference type="Pfam" id="PF14240"/>
    </source>
</evidence>
<dbReference type="AlphaFoldDB" id="A0A9X2J3N8"/>
<dbReference type="Pfam" id="PF14240">
    <property type="entry name" value="YHYH"/>
    <property type="match status" value="1"/>
</dbReference>
<accession>A0A9X2J3N8</accession>
<evidence type="ECO:0000256" key="1">
    <source>
        <dbReference type="SAM" id="MobiDB-lite"/>
    </source>
</evidence>
<dbReference type="RefSeq" id="WP_252464420.1">
    <property type="nucleotide sequence ID" value="NZ_JALBWM010000006.1"/>
</dbReference>
<evidence type="ECO:0000313" key="4">
    <source>
        <dbReference type="EMBL" id="MCO1333253.1"/>
    </source>
</evidence>
<feature type="signal peptide" evidence="2">
    <location>
        <begin position="1"/>
        <end position="30"/>
    </location>
</feature>
<feature type="chain" id="PRO_5040854651" evidence="2">
    <location>
        <begin position="31"/>
        <end position="437"/>
    </location>
</feature>
<keyword evidence="5" id="KW-1185">Reference proteome</keyword>
<reference evidence="4" key="1">
    <citation type="journal article" date="2022" name="Arch. Microbiol.">
        <title>Microbulbifer okhotskensis sp. nov., isolated from a deep bottom sediment of the Okhotsk Sea.</title>
        <authorList>
            <person name="Romanenko L."/>
            <person name="Kurilenko V."/>
            <person name="Otstavnykh N."/>
            <person name="Velansky P."/>
            <person name="Isaeva M."/>
            <person name="Mikhailov V."/>
        </authorList>
    </citation>
    <scope>NUCLEOTIDE SEQUENCE</scope>
    <source>
        <strain evidence="4">OS29</strain>
    </source>
</reference>